<feature type="repeat" description="ANK" evidence="3">
    <location>
        <begin position="128"/>
        <end position="160"/>
    </location>
</feature>
<feature type="repeat" description="ANK" evidence="3">
    <location>
        <begin position="161"/>
        <end position="187"/>
    </location>
</feature>
<dbReference type="PROSITE" id="PS50297">
    <property type="entry name" value="ANK_REP_REGION"/>
    <property type="match status" value="1"/>
</dbReference>
<dbReference type="InterPro" id="IPR002110">
    <property type="entry name" value="Ankyrin_rpt"/>
</dbReference>
<evidence type="ECO:0000256" key="3">
    <source>
        <dbReference type="PROSITE-ProRule" id="PRU00023"/>
    </source>
</evidence>
<accession>A0ABN9Q7J9</accession>
<name>A0ABN9Q7J9_9DINO</name>
<dbReference type="PANTHER" id="PTHR24173:SF74">
    <property type="entry name" value="ANKYRIN REPEAT DOMAIN-CONTAINING PROTEIN 16"/>
    <property type="match status" value="1"/>
</dbReference>
<dbReference type="Proteomes" id="UP001189429">
    <property type="component" value="Unassembled WGS sequence"/>
</dbReference>
<dbReference type="Gene3D" id="1.25.40.20">
    <property type="entry name" value="Ankyrin repeat-containing domain"/>
    <property type="match status" value="1"/>
</dbReference>
<evidence type="ECO:0000313" key="5">
    <source>
        <dbReference type="EMBL" id="CAK0800693.1"/>
    </source>
</evidence>
<evidence type="ECO:0000313" key="6">
    <source>
        <dbReference type="Proteomes" id="UP001189429"/>
    </source>
</evidence>
<dbReference type="EMBL" id="CAUYUJ010002418">
    <property type="protein sequence ID" value="CAK0800693.1"/>
    <property type="molecule type" value="Genomic_DNA"/>
</dbReference>
<keyword evidence="1" id="KW-0677">Repeat</keyword>
<sequence>MHLRPSRSRARVLWALRVKSARRPQRGLRIGAMGAHCSQHCGDAVCCPAPTEDDDGGGAVGSLTHVNSLGVFPEGGDSEPPIGKVFDETVEHLRPLDRDLLVFCATSNLVAVRWLLWLGASQDARDSNGSTCLHVACRSGALPVIGELLRHAQLVNTADVAGWTPLHVAAHMGRREAVQRLLEARADPLRLSAQGQSPAMLCMEPACLDQLRSGDPAADLRGQPREPGAGPERLADDTAGIPDACEPEMVFVASPPAAKLDARDKKRMLELGLRLFQLQPSRGLAFVVAVGLYDSYPAAMKAIIRASSQRPQAIGDFLGEAFSVCPLVRFSVFDALPLGNTGVVSALHGPSSRSRCRWTCGRSIASSRAWRRSGGGSTRRWPRLWRWTALASSALTRSAARGSSLGWTCGAS</sequence>
<reference evidence="5" key="1">
    <citation type="submission" date="2023-10" db="EMBL/GenBank/DDBJ databases">
        <authorList>
            <person name="Chen Y."/>
            <person name="Shah S."/>
            <person name="Dougan E. K."/>
            <person name="Thang M."/>
            <person name="Chan C."/>
        </authorList>
    </citation>
    <scope>NUCLEOTIDE SEQUENCE [LARGE SCALE GENOMIC DNA]</scope>
</reference>
<evidence type="ECO:0000256" key="2">
    <source>
        <dbReference type="ARBA" id="ARBA00023043"/>
    </source>
</evidence>
<gene>
    <name evidence="5" type="ORF">PCOR1329_LOCUS8765</name>
</gene>
<dbReference type="Pfam" id="PF12796">
    <property type="entry name" value="Ank_2"/>
    <property type="match status" value="1"/>
</dbReference>
<keyword evidence="6" id="KW-1185">Reference proteome</keyword>
<evidence type="ECO:0000256" key="4">
    <source>
        <dbReference type="SAM" id="MobiDB-lite"/>
    </source>
</evidence>
<proteinExistence type="predicted"/>
<dbReference type="SUPFAM" id="SSF48403">
    <property type="entry name" value="Ankyrin repeat"/>
    <property type="match status" value="1"/>
</dbReference>
<comment type="caution">
    <text evidence="5">The sequence shown here is derived from an EMBL/GenBank/DDBJ whole genome shotgun (WGS) entry which is preliminary data.</text>
</comment>
<dbReference type="PANTHER" id="PTHR24173">
    <property type="entry name" value="ANKYRIN REPEAT CONTAINING"/>
    <property type="match status" value="1"/>
</dbReference>
<feature type="region of interest" description="Disordered" evidence="4">
    <location>
        <begin position="213"/>
        <end position="239"/>
    </location>
</feature>
<dbReference type="InterPro" id="IPR036770">
    <property type="entry name" value="Ankyrin_rpt-contain_sf"/>
</dbReference>
<evidence type="ECO:0000256" key="1">
    <source>
        <dbReference type="ARBA" id="ARBA00022737"/>
    </source>
</evidence>
<organism evidence="5 6">
    <name type="scientific">Prorocentrum cordatum</name>
    <dbReference type="NCBI Taxonomy" id="2364126"/>
    <lineage>
        <taxon>Eukaryota</taxon>
        <taxon>Sar</taxon>
        <taxon>Alveolata</taxon>
        <taxon>Dinophyceae</taxon>
        <taxon>Prorocentrales</taxon>
        <taxon>Prorocentraceae</taxon>
        <taxon>Prorocentrum</taxon>
    </lineage>
</organism>
<protein>
    <submittedName>
        <fullName evidence="5">Uncharacterized protein</fullName>
    </submittedName>
</protein>
<dbReference type="PROSITE" id="PS50088">
    <property type="entry name" value="ANK_REPEAT"/>
    <property type="match status" value="2"/>
</dbReference>
<keyword evidence="2 3" id="KW-0040">ANK repeat</keyword>
<dbReference type="SMART" id="SM00248">
    <property type="entry name" value="ANK"/>
    <property type="match status" value="2"/>
</dbReference>